<dbReference type="OrthoDB" id="8940437at2759"/>
<feature type="non-terminal residue" evidence="2">
    <location>
        <position position="1"/>
    </location>
</feature>
<reference evidence="2 3" key="1">
    <citation type="journal article" date="2018" name="Nat. Ecol. Evol.">
        <title>Shark genomes provide insights into elasmobranch evolution and the origin of vertebrates.</title>
        <authorList>
            <person name="Hara Y"/>
            <person name="Yamaguchi K"/>
            <person name="Onimaru K"/>
            <person name="Kadota M"/>
            <person name="Koyanagi M"/>
            <person name="Keeley SD"/>
            <person name="Tatsumi K"/>
            <person name="Tanaka K"/>
            <person name="Motone F"/>
            <person name="Kageyama Y"/>
            <person name="Nozu R"/>
            <person name="Adachi N"/>
            <person name="Nishimura O"/>
            <person name="Nakagawa R"/>
            <person name="Tanegashima C"/>
            <person name="Kiyatake I"/>
            <person name="Matsumoto R"/>
            <person name="Murakumo K"/>
            <person name="Nishida K"/>
            <person name="Terakita A"/>
            <person name="Kuratani S"/>
            <person name="Sato K"/>
            <person name="Hyodo S Kuraku.S."/>
        </authorList>
    </citation>
    <scope>NUCLEOTIDE SEQUENCE [LARGE SCALE GENOMIC DNA]</scope>
</reference>
<organism evidence="2 3">
    <name type="scientific">Scyliorhinus torazame</name>
    <name type="common">Cloudy catshark</name>
    <name type="synonym">Catulus torazame</name>
    <dbReference type="NCBI Taxonomy" id="75743"/>
    <lineage>
        <taxon>Eukaryota</taxon>
        <taxon>Metazoa</taxon>
        <taxon>Chordata</taxon>
        <taxon>Craniata</taxon>
        <taxon>Vertebrata</taxon>
        <taxon>Chondrichthyes</taxon>
        <taxon>Elasmobranchii</taxon>
        <taxon>Galeomorphii</taxon>
        <taxon>Galeoidea</taxon>
        <taxon>Carcharhiniformes</taxon>
        <taxon>Scyliorhinidae</taxon>
        <taxon>Scyliorhinus</taxon>
    </lineage>
</organism>
<evidence type="ECO:0000313" key="3">
    <source>
        <dbReference type="Proteomes" id="UP000288216"/>
    </source>
</evidence>
<dbReference type="STRING" id="75743.A0A401Q104"/>
<keyword evidence="3" id="KW-1185">Reference proteome</keyword>
<dbReference type="Pfam" id="PF16776">
    <property type="entry name" value="INPP5B_PH"/>
    <property type="match status" value="1"/>
</dbReference>
<dbReference type="EMBL" id="BFAA01010565">
    <property type="protein sequence ID" value="GCB79020.1"/>
    <property type="molecule type" value="Genomic_DNA"/>
</dbReference>
<feature type="domain" description="INPP5B PH" evidence="1">
    <location>
        <begin position="5"/>
        <end position="57"/>
    </location>
</feature>
<gene>
    <name evidence="2" type="ORF">scyTo_0016900</name>
</gene>
<protein>
    <recommendedName>
        <fullName evidence="1">INPP5B PH domain-containing protein</fullName>
    </recommendedName>
</protein>
<proteinExistence type="predicted"/>
<evidence type="ECO:0000259" key="1">
    <source>
        <dbReference type="Pfam" id="PF16776"/>
    </source>
</evidence>
<dbReference type="AlphaFoldDB" id="A0A401Q104"/>
<accession>A0A401Q104</accession>
<dbReference type="InterPro" id="IPR031896">
    <property type="entry name" value="INPP5B_PH_dom"/>
</dbReference>
<dbReference type="Proteomes" id="UP000288216">
    <property type="component" value="Unassembled WGS sequence"/>
</dbReference>
<comment type="caution">
    <text evidence="2">The sequence shown here is derived from an EMBL/GenBank/DDBJ whole genome shotgun (WGS) entry which is preliminary data.</text>
</comment>
<evidence type="ECO:0000313" key="2">
    <source>
        <dbReference type="EMBL" id="GCB79020.1"/>
    </source>
</evidence>
<sequence>IIQDGESNESRIIGLVEFNSEYAIFMYTHRRMAIIAEDVSLEEIVPVSKDFVIEEGTDLLLL</sequence>
<name>A0A401Q104_SCYTO</name>
<dbReference type="Gene3D" id="2.30.29.110">
    <property type="match status" value="1"/>
</dbReference>